<dbReference type="RefSeq" id="WP_141168229.1">
    <property type="nucleotide sequence ID" value="NZ_VHLH01000040.1"/>
</dbReference>
<keyword evidence="4" id="KW-1185">Reference proteome</keyword>
<proteinExistence type="predicted"/>
<dbReference type="InterPro" id="IPR051126">
    <property type="entry name" value="Thiosulfate_sulfurtransferase"/>
</dbReference>
<dbReference type="Gene3D" id="3.40.250.10">
    <property type="entry name" value="Rhodanese-like domain"/>
    <property type="match status" value="4"/>
</dbReference>
<keyword evidence="1" id="KW-0677">Repeat</keyword>
<feature type="domain" description="Rhodanese" evidence="2">
    <location>
        <begin position="393"/>
        <end position="480"/>
    </location>
</feature>
<dbReference type="SUPFAM" id="SSF52821">
    <property type="entry name" value="Rhodanese/Cell cycle control phosphatase"/>
    <property type="match status" value="4"/>
</dbReference>
<reference evidence="3 4" key="1">
    <citation type="submission" date="2019-06" db="EMBL/GenBank/DDBJ databases">
        <authorList>
            <person name="Li M."/>
        </authorList>
    </citation>
    <scope>NUCLEOTIDE SEQUENCE [LARGE SCALE GENOMIC DNA]</scope>
    <source>
        <strain evidence="3 4">BGMRC6574</strain>
    </source>
</reference>
<protein>
    <submittedName>
        <fullName evidence="3">Sulfurtransferase</fullName>
    </submittedName>
</protein>
<dbReference type="InterPro" id="IPR001763">
    <property type="entry name" value="Rhodanese-like_dom"/>
</dbReference>
<evidence type="ECO:0000259" key="2">
    <source>
        <dbReference type="PROSITE" id="PS50206"/>
    </source>
</evidence>
<feature type="domain" description="Rhodanese" evidence="2">
    <location>
        <begin position="287"/>
        <end position="372"/>
    </location>
</feature>
<evidence type="ECO:0000313" key="3">
    <source>
        <dbReference type="EMBL" id="TPW25987.1"/>
    </source>
</evidence>
<dbReference type="EMBL" id="VHLH01000040">
    <property type="protein sequence ID" value="TPW25987.1"/>
    <property type="molecule type" value="Genomic_DNA"/>
</dbReference>
<dbReference type="PANTHER" id="PTHR43855:SF1">
    <property type="entry name" value="THIOSULFATE SULFURTRANSFERASE"/>
    <property type="match status" value="1"/>
</dbReference>
<feature type="domain" description="Rhodanese" evidence="2">
    <location>
        <begin position="20"/>
        <end position="112"/>
    </location>
</feature>
<organism evidence="3 4">
    <name type="scientific">Pararhizobium mangrovi</name>
    <dbReference type="NCBI Taxonomy" id="2590452"/>
    <lineage>
        <taxon>Bacteria</taxon>
        <taxon>Pseudomonadati</taxon>
        <taxon>Pseudomonadota</taxon>
        <taxon>Alphaproteobacteria</taxon>
        <taxon>Hyphomicrobiales</taxon>
        <taxon>Rhizobiaceae</taxon>
        <taxon>Rhizobium/Agrobacterium group</taxon>
        <taxon>Pararhizobium</taxon>
    </lineage>
</organism>
<comment type="caution">
    <text evidence="3">The sequence shown here is derived from an EMBL/GenBank/DDBJ whole genome shotgun (WGS) entry which is preliminary data.</text>
</comment>
<dbReference type="Proteomes" id="UP000320314">
    <property type="component" value="Unassembled WGS sequence"/>
</dbReference>
<feature type="domain" description="Rhodanese" evidence="2">
    <location>
        <begin position="146"/>
        <end position="237"/>
    </location>
</feature>
<keyword evidence="3" id="KW-0808">Transferase</keyword>
<name>A0A506U289_9HYPH</name>
<dbReference type="AlphaFoldDB" id="A0A506U289"/>
<dbReference type="Pfam" id="PF00581">
    <property type="entry name" value="Rhodanese"/>
    <property type="match status" value="3"/>
</dbReference>
<sequence>MTEAKPEHISADRLKTLIHGEAELALIDVREHGQYGEDHLFFAVPIAYSELETRIVRLVPNRGTQIVLYGDRQSTEAVTAAATALLRLGYRDVAILEGGIEAWKKAGYSTFAGVHVPSKTFGELAEHAYGTPHLSAEQLRERLAETGRQVIVLDGRPLDEYRKMSIPGAICCPNGELAFRVGALAPDPETEIVVNCAGRTRSIIGAQTLINLGIPNPVYALENGTQGWYLADYPLERQADRRYPDEVADEVSAASRDRAQALARRFSIAMIDAAKLRSWWENDGLTVFVLDIRTEEEFVADRFPSSVRHAPGGQLLQATDQYVGTRNSRIVLYDGDGIRAPVVASWLKQLGWQVFLISDRGALSDLPEAPDYRPVLKRAQFIEPALLRQFLEGHPETVVLDARPSQEFRKSRLRGATWVIRPTLMETVKDDRSENILLLGEKREKLELLAEDLERAGFAEITLAVANGATLTSLGLPMDEGADGLLDEACIDFLFFVHDRHEGNKVAARQYLEWETNLVSRLDPLEAGSFSIGDTGNSRRSGKNN</sequence>
<evidence type="ECO:0000256" key="1">
    <source>
        <dbReference type="ARBA" id="ARBA00022737"/>
    </source>
</evidence>
<dbReference type="InterPro" id="IPR036873">
    <property type="entry name" value="Rhodanese-like_dom_sf"/>
</dbReference>
<accession>A0A506U289</accession>
<dbReference type="PANTHER" id="PTHR43855">
    <property type="entry name" value="THIOSULFATE SULFURTRANSFERASE"/>
    <property type="match status" value="1"/>
</dbReference>
<evidence type="ECO:0000313" key="4">
    <source>
        <dbReference type="Proteomes" id="UP000320314"/>
    </source>
</evidence>
<dbReference type="OrthoDB" id="9789585at2"/>
<dbReference type="GO" id="GO:0016740">
    <property type="term" value="F:transferase activity"/>
    <property type="evidence" value="ECO:0007669"/>
    <property type="project" value="UniProtKB-KW"/>
</dbReference>
<dbReference type="PROSITE" id="PS50206">
    <property type="entry name" value="RHODANESE_3"/>
    <property type="match status" value="4"/>
</dbReference>
<gene>
    <name evidence="3" type="ORF">FJU11_16750</name>
</gene>
<dbReference type="SMART" id="SM00450">
    <property type="entry name" value="RHOD"/>
    <property type="match status" value="4"/>
</dbReference>